<feature type="transmembrane region" description="Helical" evidence="13">
    <location>
        <begin position="431"/>
        <end position="454"/>
    </location>
</feature>
<proteinExistence type="inferred from homology"/>
<feature type="transmembrane region" description="Helical" evidence="13">
    <location>
        <begin position="395"/>
        <end position="419"/>
    </location>
</feature>
<reference evidence="14 15" key="1">
    <citation type="submission" date="2014-08" db="EMBL/GenBank/DDBJ databases">
        <title>Porphyromonas canoris strain:OH2762 Genome sequencing.</title>
        <authorList>
            <person name="Wallis C."/>
            <person name="Deusch O."/>
            <person name="O'Flynn C."/>
            <person name="Davis I."/>
            <person name="Jospin G."/>
            <person name="Darling A.E."/>
            <person name="Coil D.A."/>
            <person name="Alexiev A."/>
            <person name="Horsfall A."/>
            <person name="Kirkwood N."/>
            <person name="Harris S."/>
            <person name="Eisen J.A."/>
        </authorList>
    </citation>
    <scope>NUCLEOTIDE SEQUENCE [LARGE SCALE GENOMIC DNA]</scope>
    <source>
        <strain evidence="15">COT-108 OH2762</strain>
    </source>
</reference>
<dbReference type="RefSeq" id="WP_036791568.1">
    <property type="nucleotide sequence ID" value="NZ_JQZV01000013.1"/>
</dbReference>
<feature type="transmembrane region" description="Helical" evidence="13">
    <location>
        <begin position="224"/>
        <end position="246"/>
    </location>
</feature>
<feature type="transmembrane region" description="Helical" evidence="13">
    <location>
        <begin position="188"/>
        <end position="212"/>
    </location>
</feature>
<keyword evidence="3 13" id="KW-0813">Transport</keyword>
<dbReference type="PANTHER" id="PTHR30365">
    <property type="entry name" value="CYTOCHROME D UBIQUINOL OXIDASE"/>
    <property type="match status" value="1"/>
</dbReference>
<organism evidence="14 15">
    <name type="scientific">Porphyromonas canoris</name>
    <dbReference type="NCBI Taxonomy" id="36875"/>
    <lineage>
        <taxon>Bacteria</taxon>
        <taxon>Pseudomonadati</taxon>
        <taxon>Bacteroidota</taxon>
        <taxon>Bacteroidia</taxon>
        <taxon>Bacteroidales</taxon>
        <taxon>Porphyromonadaceae</taxon>
        <taxon>Porphyromonas</taxon>
    </lineage>
</organism>
<evidence type="ECO:0000256" key="10">
    <source>
        <dbReference type="ARBA" id="ARBA00022989"/>
    </source>
</evidence>
<accession>A0ABR4XJN1</accession>
<evidence type="ECO:0000313" key="14">
    <source>
        <dbReference type="EMBL" id="KGN91900.1"/>
    </source>
</evidence>
<feature type="transmembrane region" description="Helical" evidence="13">
    <location>
        <begin position="134"/>
        <end position="155"/>
    </location>
</feature>
<evidence type="ECO:0000256" key="11">
    <source>
        <dbReference type="ARBA" id="ARBA00023004"/>
    </source>
</evidence>
<keyword evidence="5" id="KW-0997">Cell inner membrane</keyword>
<feature type="transmembrane region" description="Helical" evidence="13">
    <location>
        <begin position="101"/>
        <end position="122"/>
    </location>
</feature>
<sequence length="520" mass="58557">MEMIDTSLIDWSRAQFALTAIYHWLFVPLTLGMGVVMAIAETKYYRSGDNFWKETAKFWQKIFGINFAIGVATGLILEFQFGTNWSNYSWLVGDIFGAPLAIEGIFAFFMEATFIAVMFFGWDKVSKRFHLASTWLTIIGATLSAYWILVANAWMQYPVGMHFNPDTFRNEMLDFWAVALSPVAVFKFLHTVISSWILGAIVVVGISGWYLLRKRQQRFAIESIRIASWFGSLAVILTVITGHTSAVQVGTYQPMKLAAMENYYEGRTEAPLSAVGIVNPNKKAYNDNVDPFLFNIEIPYGLSILGTHTASGYVPGIKDIIEGYTSNIGEVIPSAAERIERGKMAITALAHYKEAKAKRDDAAAAEHRAVLEENFKHFGYGYFDSPSELIPHVPLLYYSFRVMVTLGFVFLLLFAFSLWMIRKNRLQHVKWYGYAAIISVPLVYLCSQAGWIVAELGRQPWAIQDILPVKAAVSKLSTTSVQVTFTLFLVLFSILLIAELGIMFKAIKQGPNLEDKQENK</sequence>
<keyword evidence="15" id="KW-1185">Reference proteome</keyword>
<evidence type="ECO:0000256" key="5">
    <source>
        <dbReference type="ARBA" id="ARBA00022519"/>
    </source>
</evidence>
<gene>
    <name evidence="14" type="ORF">HQ43_07485</name>
</gene>
<evidence type="ECO:0000256" key="4">
    <source>
        <dbReference type="ARBA" id="ARBA00022475"/>
    </source>
</evidence>
<protein>
    <submittedName>
        <fullName evidence="14">Cytochrome C oxidase subunit II</fullName>
    </submittedName>
</protein>
<keyword evidence="8 13" id="KW-0479">Metal-binding</keyword>
<dbReference type="PANTHER" id="PTHR30365:SF0">
    <property type="entry name" value="CYTOCHROME BD-I UBIQUINOL OXIDASE SUBUNIT 1"/>
    <property type="match status" value="1"/>
</dbReference>
<evidence type="ECO:0000256" key="3">
    <source>
        <dbReference type="ARBA" id="ARBA00022448"/>
    </source>
</evidence>
<keyword evidence="9 13" id="KW-0249">Electron transport</keyword>
<evidence type="ECO:0000256" key="2">
    <source>
        <dbReference type="ARBA" id="ARBA00009819"/>
    </source>
</evidence>
<feature type="transmembrane region" description="Helical" evidence="13">
    <location>
        <begin position="61"/>
        <end position="81"/>
    </location>
</feature>
<keyword evidence="4 13" id="KW-1003">Cell membrane</keyword>
<comment type="similarity">
    <text evidence="2 13">Belongs to the cytochrome ubiquinol oxidase subunit 1 family.</text>
</comment>
<evidence type="ECO:0000256" key="7">
    <source>
        <dbReference type="ARBA" id="ARBA00022692"/>
    </source>
</evidence>
<evidence type="ECO:0000256" key="1">
    <source>
        <dbReference type="ARBA" id="ARBA00004429"/>
    </source>
</evidence>
<comment type="caution">
    <text evidence="14">The sequence shown here is derived from an EMBL/GenBank/DDBJ whole genome shotgun (WGS) entry which is preliminary data.</text>
</comment>
<evidence type="ECO:0000256" key="6">
    <source>
        <dbReference type="ARBA" id="ARBA00022617"/>
    </source>
</evidence>
<dbReference type="PIRSF" id="PIRSF006446">
    <property type="entry name" value="Cyt_quinol_oxidase_1"/>
    <property type="match status" value="1"/>
</dbReference>
<evidence type="ECO:0000256" key="12">
    <source>
        <dbReference type="ARBA" id="ARBA00023136"/>
    </source>
</evidence>
<dbReference type="EMBL" id="JQZV01000013">
    <property type="protein sequence ID" value="KGN91900.1"/>
    <property type="molecule type" value="Genomic_DNA"/>
</dbReference>
<evidence type="ECO:0000256" key="8">
    <source>
        <dbReference type="ARBA" id="ARBA00022723"/>
    </source>
</evidence>
<keyword evidence="7 13" id="KW-0812">Transmembrane</keyword>
<keyword evidence="6 13" id="KW-0349">Heme</keyword>
<evidence type="ECO:0000256" key="9">
    <source>
        <dbReference type="ARBA" id="ARBA00022982"/>
    </source>
</evidence>
<evidence type="ECO:0000313" key="15">
    <source>
        <dbReference type="Proteomes" id="UP000030101"/>
    </source>
</evidence>
<dbReference type="InterPro" id="IPR002585">
    <property type="entry name" value="Cyt-d_ubiquinol_oxidase_su_1"/>
</dbReference>
<name>A0ABR4XJN1_9PORP</name>
<dbReference type="Proteomes" id="UP000030101">
    <property type="component" value="Unassembled WGS sequence"/>
</dbReference>
<comment type="subcellular location">
    <subcellularLocation>
        <location evidence="1">Cell inner membrane</location>
        <topology evidence="1">Multi-pass membrane protein</topology>
    </subcellularLocation>
</comment>
<dbReference type="Pfam" id="PF01654">
    <property type="entry name" value="Cyt_bd_oxida_I"/>
    <property type="match status" value="1"/>
</dbReference>
<feature type="transmembrane region" description="Helical" evidence="13">
    <location>
        <begin position="483"/>
        <end position="504"/>
    </location>
</feature>
<keyword evidence="10 13" id="KW-1133">Transmembrane helix</keyword>
<keyword evidence="12 13" id="KW-0472">Membrane</keyword>
<feature type="transmembrane region" description="Helical" evidence="13">
    <location>
        <begin position="20"/>
        <end position="40"/>
    </location>
</feature>
<keyword evidence="11 13" id="KW-0408">Iron</keyword>
<evidence type="ECO:0000256" key="13">
    <source>
        <dbReference type="PIRNR" id="PIRNR006446"/>
    </source>
</evidence>